<dbReference type="OrthoDB" id="9815944at2"/>
<dbReference type="SUPFAM" id="SSF52540">
    <property type="entry name" value="P-loop containing nucleoside triphosphate hydrolases"/>
    <property type="match status" value="1"/>
</dbReference>
<dbReference type="Pfam" id="PF13304">
    <property type="entry name" value="AAA_21"/>
    <property type="match status" value="1"/>
</dbReference>
<dbReference type="CDD" id="cd00267">
    <property type="entry name" value="ABC_ATPase"/>
    <property type="match status" value="1"/>
</dbReference>
<comment type="caution">
    <text evidence="3">The sequence shown here is derived from an EMBL/GenBank/DDBJ whole genome shotgun (WGS) entry which is preliminary data.</text>
</comment>
<dbReference type="Pfam" id="PF13175">
    <property type="entry name" value="AAA_15"/>
    <property type="match status" value="1"/>
</dbReference>
<evidence type="ECO:0000313" key="4">
    <source>
        <dbReference type="Proteomes" id="UP000005723"/>
    </source>
</evidence>
<dbReference type="InterPro" id="IPR003959">
    <property type="entry name" value="ATPase_AAA_core"/>
</dbReference>
<gene>
    <name evidence="3" type="ORF">HMPREF0758_0733</name>
</gene>
<dbReference type="EMBL" id="ADBY01000017">
    <property type="protein sequence ID" value="EFE97442.1"/>
    <property type="molecule type" value="Genomic_DNA"/>
</dbReference>
<feature type="domain" description="ATPase AAA-type core" evidence="2">
    <location>
        <begin position="284"/>
        <end position="408"/>
    </location>
</feature>
<dbReference type="GO" id="GO:0016887">
    <property type="term" value="F:ATP hydrolysis activity"/>
    <property type="evidence" value="ECO:0007669"/>
    <property type="project" value="InterPro"/>
</dbReference>
<name>D4DXV0_SEROD</name>
<dbReference type="HOGENOM" id="CLU_034640_0_0_6"/>
<evidence type="ECO:0008006" key="5">
    <source>
        <dbReference type="Google" id="ProtNLM"/>
    </source>
</evidence>
<keyword evidence="4" id="KW-1185">Reference proteome</keyword>
<protein>
    <recommendedName>
        <fullName evidence="5">RecF/RecN/SMC N-terminal domain protein</fullName>
    </recommendedName>
</protein>
<dbReference type="STRING" id="667129.HMPREF0758_0733"/>
<dbReference type="PANTHER" id="PTHR43581:SF4">
    <property type="entry name" value="ATP_GTP PHOSPHATASE"/>
    <property type="match status" value="1"/>
</dbReference>
<dbReference type="RefSeq" id="WP_004955795.1">
    <property type="nucleotide sequence ID" value="NZ_GG753567.1"/>
</dbReference>
<dbReference type="InterPro" id="IPR041685">
    <property type="entry name" value="AAA_GajA/Old/RecF-like"/>
</dbReference>
<sequence length="548" mass="63391">MKVDKLHIRSRFKNLENVTVDFDQDHLMTVIVGRNGSGKSNVLEALVSIFRNLDLGEAPPFSYELVYRLGEPHSIDQPSDRWLEVIIDADPTRGTLAKQYEVCVRDLLSGETPADMFAEKLQGITIPFSKVKRDKEGSAPYLPKYVFAYYSGPSDRLERYFRKHRTDFYRSLLKNELDLKGDIRPLFYAKPHHSQFVLLAFFLSEQDSKEKAFLREHLGIDGLDSIHFVMRQPGWAKDKGELFWGARGVVRRFLDELIKYTLSPVKITRQEDTSLTGSNIRNEFFHLFLPDQYALRDFARDLSADELFKMLESTLLSEIISEVSIRVKVSSSEEPLTFRELSEGEQQLLTVLGLLKFTGGKDSLFLLDEPDTHLNPSWAVKYLKFLREFVPNHETSHLLMVTHHPLAIAELKKQQVQVMWRDDDYKVHSQEPYIDPRGAGFMATLTEIFGLNTTLDLETQSLLDQRNELAHIENRSEDENNQLDLINDHLNRLGFSFENRDPLYSDFLLAWQDLRYSDKPLLTPDKAAQRRLAMKKVIEAILTKKDES</sequence>
<dbReference type="PANTHER" id="PTHR43581">
    <property type="entry name" value="ATP/GTP PHOSPHATASE"/>
    <property type="match status" value="1"/>
</dbReference>
<dbReference type="InterPro" id="IPR051396">
    <property type="entry name" value="Bact_Antivir_Def_Nuclease"/>
</dbReference>
<evidence type="ECO:0000259" key="2">
    <source>
        <dbReference type="Pfam" id="PF13304"/>
    </source>
</evidence>
<dbReference type="AlphaFoldDB" id="D4DXV0"/>
<proteinExistence type="predicted"/>
<dbReference type="GO" id="GO:0005524">
    <property type="term" value="F:ATP binding"/>
    <property type="evidence" value="ECO:0007669"/>
    <property type="project" value="InterPro"/>
</dbReference>
<dbReference type="InterPro" id="IPR027417">
    <property type="entry name" value="P-loop_NTPase"/>
</dbReference>
<reference evidence="3 4" key="1">
    <citation type="submission" date="2010-01" db="EMBL/GenBank/DDBJ databases">
        <authorList>
            <person name="Muzny D."/>
            <person name="Qin X."/>
            <person name="Deng J."/>
            <person name="Jiang H."/>
            <person name="Liu Y."/>
            <person name="Qu J."/>
            <person name="Song X.-Z."/>
            <person name="Zhang L."/>
            <person name="Thornton R."/>
            <person name="Coyle M."/>
            <person name="Francisco L."/>
            <person name="Jackson L."/>
            <person name="Javaid M."/>
            <person name="Korchina V."/>
            <person name="Kovar C."/>
            <person name="Mata R."/>
            <person name="Mathew T."/>
            <person name="Ngo R."/>
            <person name="Nguyen L."/>
            <person name="Nguyen N."/>
            <person name="Okwuonu G."/>
            <person name="Ongeri F."/>
            <person name="Pham C."/>
            <person name="Simmons D."/>
            <person name="Wilczek-Boney K."/>
            <person name="Hale W."/>
            <person name="Jakkamsetti A."/>
            <person name="Pham P."/>
            <person name="Ruth R."/>
            <person name="San Lucas F."/>
            <person name="Warren J."/>
            <person name="Zhang J."/>
            <person name="Zhao Z."/>
            <person name="Zhou C."/>
            <person name="Zhu D."/>
            <person name="Lee S."/>
            <person name="Bess C."/>
            <person name="Blankenburg K."/>
            <person name="Forbes L."/>
            <person name="Fu Q."/>
            <person name="Gubbala S."/>
            <person name="Hirani K."/>
            <person name="Jayaseelan J.C."/>
            <person name="Lara F."/>
            <person name="Munidasa M."/>
            <person name="Palculict T."/>
            <person name="Patil S."/>
            <person name="Pu L.-L."/>
            <person name="Saada N."/>
            <person name="Tang L."/>
            <person name="Weissenberger G."/>
            <person name="Zhu Y."/>
            <person name="Hemphill L."/>
            <person name="Shang Y."/>
            <person name="Youmans B."/>
            <person name="Ayvaz T."/>
            <person name="Ross M."/>
            <person name="Santibanez J."/>
            <person name="Aqrawi P."/>
            <person name="Gross S."/>
            <person name="Joshi V."/>
            <person name="Fowler G."/>
            <person name="Nazareth L."/>
            <person name="Reid J."/>
            <person name="Worley K."/>
            <person name="Petrosino J."/>
            <person name="Highlander S."/>
            <person name="Gibbs R."/>
        </authorList>
    </citation>
    <scope>NUCLEOTIDE SEQUENCE [LARGE SCALE GENOMIC DNA]</scope>
    <source>
        <strain evidence="3 4">DSM 4582</strain>
    </source>
</reference>
<evidence type="ECO:0000313" key="3">
    <source>
        <dbReference type="EMBL" id="EFE97442.1"/>
    </source>
</evidence>
<organism evidence="3 4">
    <name type="scientific">Serratia odorifera DSM 4582</name>
    <dbReference type="NCBI Taxonomy" id="667129"/>
    <lineage>
        <taxon>Bacteria</taxon>
        <taxon>Pseudomonadati</taxon>
        <taxon>Pseudomonadota</taxon>
        <taxon>Gammaproteobacteria</taxon>
        <taxon>Enterobacterales</taxon>
        <taxon>Yersiniaceae</taxon>
        <taxon>Serratia</taxon>
    </lineage>
</organism>
<accession>D4DXV0</accession>
<dbReference type="Proteomes" id="UP000005723">
    <property type="component" value="Unassembled WGS sequence"/>
</dbReference>
<dbReference type="Gene3D" id="3.40.50.300">
    <property type="entry name" value="P-loop containing nucleotide triphosphate hydrolases"/>
    <property type="match status" value="1"/>
</dbReference>
<evidence type="ECO:0000259" key="1">
    <source>
        <dbReference type="Pfam" id="PF13175"/>
    </source>
</evidence>
<feature type="domain" description="Endonuclease GajA/Old nuclease/RecF-like AAA" evidence="1">
    <location>
        <begin position="1"/>
        <end position="52"/>
    </location>
</feature>